<dbReference type="InterPro" id="IPR010998">
    <property type="entry name" value="Integrase_recombinase_N"/>
</dbReference>
<organism evidence="9 10">
    <name type="scientific">Rhodopirellula sallentina SM41</name>
    <dbReference type="NCBI Taxonomy" id="1263870"/>
    <lineage>
        <taxon>Bacteria</taxon>
        <taxon>Pseudomonadati</taxon>
        <taxon>Planctomycetota</taxon>
        <taxon>Planctomycetia</taxon>
        <taxon>Pirellulales</taxon>
        <taxon>Pirellulaceae</taxon>
        <taxon>Rhodopirellula</taxon>
    </lineage>
</organism>
<evidence type="ECO:0000256" key="4">
    <source>
        <dbReference type="ARBA" id="ARBA00023172"/>
    </source>
</evidence>
<evidence type="ECO:0000256" key="6">
    <source>
        <dbReference type="SAM" id="MobiDB-lite"/>
    </source>
</evidence>
<reference evidence="9 10" key="1">
    <citation type="journal article" date="2013" name="Mar. Genomics">
        <title>Expression of sulfatases in Rhodopirellula baltica and the diversity of sulfatases in the genus Rhodopirellula.</title>
        <authorList>
            <person name="Wegner C.E."/>
            <person name="Richter-Heitmann T."/>
            <person name="Klindworth A."/>
            <person name="Klockow C."/>
            <person name="Richter M."/>
            <person name="Achstetter T."/>
            <person name="Glockner F.O."/>
            <person name="Harder J."/>
        </authorList>
    </citation>
    <scope>NUCLEOTIDE SEQUENCE [LARGE SCALE GENOMIC DNA]</scope>
    <source>
        <strain evidence="9 10">SM41</strain>
    </source>
</reference>
<gene>
    <name evidence="9" type="ORF">RSSM_03918</name>
</gene>
<feature type="domain" description="Tyr recombinase" evidence="7">
    <location>
        <begin position="144"/>
        <end position="324"/>
    </location>
</feature>
<dbReference type="PROSITE" id="PS51898">
    <property type="entry name" value="TYR_RECOMBINASE"/>
    <property type="match status" value="1"/>
</dbReference>
<proteinExistence type="inferred from homology"/>
<feature type="region of interest" description="Disordered" evidence="6">
    <location>
        <begin position="533"/>
        <end position="581"/>
    </location>
</feature>
<keyword evidence="2" id="KW-0229">DNA integration</keyword>
<evidence type="ECO:0000256" key="2">
    <source>
        <dbReference type="ARBA" id="ARBA00022908"/>
    </source>
</evidence>
<feature type="compositionally biased region" description="Polar residues" evidence="6">
    <location>
        <begin position="359"/>
        <end position="379"/>
    </location>
</feature>
<keyword evidence="4" id="KW-0233">DNA recombination</keyword>
<comment type="similarity">
    <text evidence="1">Belongs to the 'phage' integrase family.</text>
</comment>
<evidence type="ECO:0000313" key="10">
    <source>
        <dbReference type="Proteomes" id="UP000011885"/>
    </source>
</evidence>
<dbReference type="AlphaFoldDB" id="M5U9X4"/>
<comment type="caution">
    <text evidence="9">The sequence shown here is derived from an EMBL/GenBank/DDBJ whole genome shotgun (WGS) entry which is preliminary data.</text>
</comment>
<accession>M5U9X4</accession>
<keyword evidence="3 5" id="KW-0238">DNA-binding</keyword>
<dbReference type="InterPro" id="IPR013762">
    <property type="entry name" value="Integrase-like_cat_sf"/>
</dbReference>
<sequence length="597" mass="66969">MADPVHRYRDQSAYRAAAGRDAPRERVYDTRDFRSEMAVVDLRHEQPSYAEFYAKIRRELLIRNYKRKSVKSYLNAVSSFLRWSGRQPHEVDREMVREYLLYLVESDKGYALVRVHSTAIRTVFDKFCFLDITLGLETPRRNKKQPVVLSKQEMQRLLEAAPTMRDKLILGLMYATGMRVSEVVRVRWREIDLDRNTISIVQGKGNVDRQVMLPETYRAMFSALQPQFDGAEFLFPAEAVPGRRSNGDRHLSPRTAQRVMKRAVAIAGIRKEATPHSLRHSFATHSFEDGCDIRRIQKVLGHVRLETTTIYVHIAKPTEPSQMPSPIDRLCGTREASDVDSNPLLKRAVSKGTGAKGTLSKSNPSKNAMSVTTDRTGGQNAHVPASGRTSHGGGAFSPGADCDRSSHGADRTQSSQNADRTRGNGDRLGNTDPVGKLSGSDRLPGFDEQPRIHVKRFEGEESVRITVEVVGGERRVFLLGIRASESRPGFWTLSVPLMEAWESETARLSAAQRRAIAEPEFYEFLRTAITNRLRQGDLPSEPARSRSDTPEQGKSETPVALSGALAREGNSQHAVDRRVQPGEVREAKIRFHVARSA</sequence>
<evidence type="ECO:0000256" key="5">
    <source>
        <dbReference type="PROSITE-ProRule" id="PRU01248"/>
    </source>
</evidence>
<dbReference type="Gene3D" id="1.10.443.10">
    <property type="entry name" value="Intergrase catalytic core"/>
    <property type="match status" value="1"/>
</dbReference>
<dbReference type="InterPro" id="IPR004107">
    <property type="entry name" value="Integrase_SAM-like_N"/>
</dbReference>
<dbReference type="PANTHER" id="PTHR30349">
    <property type="entry name" value="PHAGE INTEGRASE-RELATED"/>
    <property type="match status" value="1"/>
</dbReference>
<feature type="domain" description="Core-binding (CB)" evidence="8">
    <location>
        <begin position="47"/>
        <end position="128"/>
    </location>
</feature>
<evidence type="ECO:0000313" key="9">
    <source>
        <dbReference type="EMBL" id="EMI54656.1"/>
    </source>
</evidence>
<dbReference type="Pfam" id="PF00589">
    <property type="entry name" value="Phage_integrase"/>
    <property type="match status" value="1"/>
</dbReference>
<dbReference type="EMBL" id="ANOH01000267">
    <property type="protein sequence ID" value="EMI54656.1"/>
    <property type="molecule type" value="Genomic_DNA"/>
</dbReference>
<dbReference type="GO" id="GO:0003677">
    <property type="term" value="F:DNA binding"/>
    <property type="evidence" value="ECO:0007669"/>
    <property type="project" value="UniProtKB-UniRule"/>
</dbReference>
<dbReference type="PANTHER" id="PTHR30349:SF64">
    <property type="entry name" value="PROPHAGE INTEGRASE INTD-RELATED"/>
    <property type="match status" value="1"/>
</dbReference>
<dbReference type="PROSITE" id="PS51900">
    <property type="entry name" value="CB"/>
    <property type="match status" value="1"/>
</dbReference>
<dbReference type="InterPro" id="IPR044068">
    <property type="entry name" value="CB"/>
</dbReference>
<feature type="region of interest" description="Disordered" evidence="6">
    <location>
        <begin position="330"/>
        <end position="447"/>
    </location>
</feature>
<dbReference type="Gene3D" id="1.10.150.130">
    <property type="match status" value="1"/>
</dbReference>
<dbReference type="GO" id="GO:0015074">
    <property type="term" value="P:DNA integration"/>
    <property type="evidence" value="ECO:0007669"/>
    <property type="project" value="UniProtKB-KW"/>
</dbReference>
<dbReference type="GO" id="GO:0006310">
    <property type="term" value="P:DNA recombination"/>
    <property type="evidence" value="ECO:0007669"/>
    <property type="project" value="UniProtKB-KW"/>
</dbReference>
<keyword evidence="10" id="KW-1185">Reference proteome</keyword>
<name>M5U9X4_9BACT</name>
<dbReference type="SUPFAM" id="SSF56349">
    <property type="entry name" value="DNA breaking-rejoining enzymes"/>
    <property type="match status" value="1"/>
</dbReference>
<feature type="compositionally biased region" description="Basic and acidic residues" evidence="6">
    <location>
        <begin position="543"/>
        <end position="554"/>
    </location>
</feature>
<dbReference type="Pfam" id="PF13495">
    <property type="entry name" value="Phage_int_SAM_4"/>
    <property type="match status" value="1"/>
</dbReference>
<dbReference type="InterPro" id="IPR002104">
    <property type="entry name" value="Integrase_catalytic"/>
</dbReference>
<evidence type="ECO:0000256" key="3">
    <source>
        <dbReference type="ARBA" id="ARBA00023125"/>
    </source>
</evidence>
<dbReference type="PATRIC" id="fig|1263870.3.peg.4151"/>
<evidence type="ECO:0000259" key="8">
    <source>
        <dbReference type="PROSITE" id="PS51900"/>
    </source>
</evidence>
<dbReference type="InterPro" id="IPR050090">
    <property type="entry name" value="Tyrosine_recombinase_XerCD"/>
</dbReference>
<evidence type="ECO:0000259" key="7">
    <source>
        <dbReference type="PROSITE" id="PS51898"/>
    </source>
</evidence>
<protein>
    <submittedName>
        <fullName evidence="9">Tyrosine type site-specific recombinase</fullName>
    </submittedName>
</protein>
<evidence type="ECO:0000256" key="1">
    <source>
        <dbReference type="ARBA" id="ARBA00008857"/>
    </source>
</evidence>
<dbReference type="InterPro" id="IPR011010">
    <property type="entry name" value="DNA_brk_join_enz"/>
</dbReference>
<feature type="compositionally biased region" description="Basic and acidic residues" evidence="6">
    <location>
        <begin position="401"/>
        <end position="410"/>
    </location>
</feature>
<dbReference type="Proteomes" id="UP000011885">
    <property type="component" value="Unassembled WGS sequence"/>
</dbReference>